<dbReference type="GO" id="GO:0031267">
    <property type="term" value="F:small GTPase binding"/>
    <property type="evidence" value="ECO:0007669"/>
    <property type="project" value="InterPro"/>
</dbReference>
<feature type="compositionally biased region" description="Low complexity" evidence="1">
    <location>
        <begin position="99"/>
        <end position="112"/>
    </location>
</feature>
<dbReference type="GO" id="GO:0007264">
    <property type="term" value="P:small GTPase-mediated signal transduction"/>
    <property type="evidence" value="ECO:0007669"/>
    <property type="project" value="InterPro"/>
</dbReference>
<dbReference type="GO" id="GO:0005096">
    <property type="term" value="F:GTPase activator activity"/>
    <property type="evidence" value="ECO:0007669"/>
    <property type="project" value="InterPro"/>
</dbReference>
<dbReference type="Pfam" id="PF00620">
    <property type="entry name" value="RhoGAP"/>
    <property type="match status" value="2"/>
</dbReference>
<feature type="compositionally biased region" description="Basic and acidic residues" evidence="1">
    <location>
        <begin position="722"/>
        <end position="734"/>
    </location>
</feature>
<feature type="compositionally biased region" description="Polar residues" evidence="1">
    <location>
        <begin position="760"/>
        <end position="773"/>
    </location>
</feature>
<dbReference type="InterPro" id="IPR008936">
    <property type="entry name" value="Rho_GTPase_activation_prot"/>
</dbReference>
<evidence type="ECO:0000313" key="3">
    <source>
        <dbReference type="EMBL" id="KAG7571183.1"/>
    </source>
</evidence>
<feature type="domain" description="Rho-GAP" evidence="2">
    <location>
        <begin position="467"/>
        <end position="713"/>
    </location>
</feature>
<dbReference type="PROSITE" id="PS50238">
    <property type="entry name" value="RHOGAP"/>
    <property type="match status" value="1"/>
</dbReference>
<feature type="compositionally biased region" description="Low complexity" evidence="1">
    <location>
        <begin position="121"/>
        <end position="131"/>
    </location>
</feature>
<feature type="region of interest" description="Disordered" evidence="1">
    <location>
        <begin position="383"/>
        <end position="415"/>
    </location>
</feature>
<dbReference type="Gene3D" id="1.10.555.10">
    <property type="entry name" value="Rho GTPase activation protein"/>
    <property type="match status" value="1"/>
</dbReference>
<dbReference type="AlphaFoldDB" id="A0A8K0JR31"/>
<dbReference type="Proteomes" id="UP000812966">
    <property type="component" value="Unassembled WGS sequence"/>
</dbReference>
<reference evidence="3" key="1">
    <citation type="submission" date="2020-04" db="EMBL/GenBank/DDBJ databases">
        <title>Analysis of mating type loci in Filobasidium floriforme.</title>
        <authorList>
            <person name="Nowrousian M."/>
        </authorList>
    </citation>
    <scope>NUCLEOTIDE SEQUENCE</scope>
    <source>
        <strain evidence="3">CBS 6242</strain>
    </source>
</reference>
<dbReference type="OrthoDB" id="185175at2759"/>
<feature type="compositionally biased region" description="Polar residues" evidence="1">
    <location>
        <begin position="189"/>
        <end position="203"/>
    </location>
</feature>
<comment type="caution">
    <text evidence="3">The sequence shown here is derived from an EMBL/GenBank/DDBJ whole genome shotgun (WGS) entry which is preliminary data.</text>
</comment>
<dbReference type="SUPFAM" id="SSF48350">
    <property type="entry name" value="GTPase activation domain, GAP"/>
    <property type="match status" value="1"/>
</dbReference>
<dbReference type="InterPro" id="IPR039767">
    <property type="entry name" value="RALBP1"/>
</dbReference>
<feature type="region of interest" description="Disordered" evidence="1">
    <location>
        <begin position="285"/>
        <end position="313"/>
    </location>
</feature>
<dbReference type="SMART" id="SM00324">
    <property type="entry name" value="RhoGAP"/>
    <property type="match status" value="1"/>
</dbReference>
<dbReference type="EMBL" id="JABELV010000010">
    <property type="protein sequence ID" value="KAG7571183.1"/>
    <property type="molecule type" value="Genomic_DNA"/>
</dbReference>
<dbReference type="InterPro" id="IPR000198">
    <property type="entry name" value="RhoGAP_dom"/>
</dbReference>
<feature type="compositionally biased region" description="Polar residues" evidence="1">
    <location>
        <begin position="72"/>
        <end position="87"/>
    </location>
</feature>
<feature type="region of interest" description="Disordered" evidence="1">
    <location>
        <begin position="1"/>
        <end position="256"/>
    </location>
</feature>
<evidence type="ECO:0000256" key="1">
    <source>
        <dbReference type="SAM" id="MobiDB-lite"/>
    </source>
</evidence>
<evidence type="ECO:0000313" key="4">
    <source>
        <dbReference type="Proteomes" id="UP000812966"/>
    </source>
</evidence>
<accession>A0A8K0JR31</accession>
<feature type="compositionally biased region" description="Low complexity" evidence="1">
    <location>
        <begin position="383"/>
        <end position="412"/>
    </location>
</feature>
<sequence>MALNARRSPKPVETVPISINVQDQQQEVRVGITESESKRSESGEGFEILDDTEIAEVKGLGFEDESGGSMARRNSPSLHPSRNSSYGSLGLRPGSGRASPSGLHSRSPSSSPRPEHRRKSSISSLIAGALIPREKSPAPKEEVTEPEAKGTGTSRKKEKTIPPPVASKPGWLKRTASAGKIMITGGSPKESSPAGSPLATQAPSLPPRKAANSLLNTNKKTDREQVTTTGAPVLPKRHSPSASISIPSGKPSNNLDHRASLAVDLGGAHSQAGGRVNLKTATSFEDSLLPPPSRSSVHLPTPSDPLRGHHSLDAPRTLSQIGANGLTTVNPTGLASGLRTGFGAVNRRIGAWSQETGAASNTKGYLQAGGGVIGSAVSSGWSAFRNSKSSAPPSSMSSGIGSSTGRSGSSMSLATNGGKGALNLNGMDGPTIEASLFKRQAPVPGVKGEVFGRDLREAALKWPIMDSSLQAESSTTGRKRRIASLPAVALRCVDHLCIWAPQEEGIFRISGRSSHIALIRKHFDAGADVDLVPCDPGDIDPHAVASLYKSYLRELPTPILTSLFNEFDEIMTTFNGCSAQDQGYMNAIGDAMAGQANLLSLGKRDRELAATQAERRQSLLNEMRTQMGRSLAKLPDENWWLLADLARLLALTDQHRSTNKMTMQNLLMVFCPSLNLSPPFLRYLAENHAMLFRDPDEAQHNINTIIVTSPSIASMTSPKSSSNDHNDTDNDGRAKQPAPTSPISINERAKISIPDAFLNEQESSAGSQATRFSTPIADRFARDGPVTIQLREKPGDSR</sequence>
<feature type="compositionally biased region" description="Polar residues" evidence="1">
    <location>
        <begin position="17"/>
        <end position="27"/>
    </location>
</feature>
<evidence type="ECO:0000259" key="2">
    <source>
        <dbReference type="PROSITE" id="PS50238"/>
    </source>
</evidence>
<gene>
    <name evidence="3" type="ORF">FFLO_00856</name>
</gene>
<name>A0A8K0JR31_9TREE</name>
<feature type="compositionally biased region" description="Polar residues" evidence="1">
    <location>
        <begin position="240"/>
        <end position="254"/>
    </location>
</feature>
<dbReference type="PANTHER" id="PTHR12783">
    <property type="entry name" value="RALA BINDING PROTEIN 1 RALBP1"/>
    <property type="match status" value="1"/>
</dbReference>
<protein>
    <recommendedName>
        <fullName evidence="2">Rho-GAP domain-containing protein</fullName>
    </recommendedName>
</protein>
<feature type="region of interest" description="Disordered" evidence="1">
    <location>
        <begin position="713"/>
        <end position="798"/>
    </location>
</feature>
<organism evidence="3 4">
    <name type="scientific">Filobasidium floriforme</name>
    <dbReference type="NCBI Taxonomy" id="5210"/>
    <lineage>
        <taxon>Eukaryota</taxon>
        <taxon>Fungi</taxon>
        <taxon>Dikarya</taxon>
        <taxon>Basidiomycota</taxon>
        <taxon>Agaricomycotina</taxon>
        <taxon>Tremellomycetes</taxon>
        <taxon>Filobasidiales</taxon>
        <taxon>Filobasidiaceae</taxon>
        <taxon>Filobasidium</taxon>
    </lineage>
</organism>
<proteinExistence type="predicted"/>
<keyword evidence="4" id="KW-1185">Reference proteome</keyword>
<dbReference type="PANTHER" id="PTHR12783:SF5">
    <property type="entry name" value="RALA-BINDING PROTEIN 1"/>
    <property type="match status" value="1"/>
</dbReference>
<feature type="compositionally biased region" description="Basic and acidic residues" evidence="1">
    <location>
        <begin position="132"/>
        <end position="148"/>
    </location>
</feature>